<dbReference type="SUPFAM" id="SSF111369">
    <property type="entry name" value="HlyD-like secretion proteins"/>
    <property type="match status" value="2"/>
</dbReference>
<organism evidence="3 4">
    <name type="scientific">Lignipirellula cremea</name>
    <dbReference type="NCBI Taxonomy" id="2528010"/>
    <lineage>
        <taxon>Bacteria</taxon>
        <taxon>Pseudomonadati</taxon>
        <taxon>Planctomycetota</taxon>
        <taxon>Planctomycetia</taxon>
        <taxon>Pirellulales</taxon>
        <taxon>Pirellulaceae</taxon>
        <taxon>Lignipirellula</taxon>
    </lineage>
</organism>
<keyword evidence="1" id="KW-0175">Coiled coil</keyword>
<evidence type="ECO:0000256" key="1">
    <source>
        <dbReference type="SAM" id="Coils"/>
    </source>
</evidence>
<keyword evidence="4" id="KW-1185">Reference proteome</keyword>
<dbReference type="KEGG" id="lcre:Pla8534_51570"/>
<dbReference type="Pfam" id="PF25917">
    <property type="entry name" value="BSH_RND"/>
    <property type="match status" value="1"/>
</dbReference>
<reference evidence="3 4" key="1">
    <citation type="submission" date="2019-02" db="EMBL/GenBank/DDBJ databases">
        <title>Deep-cultivation of Planctomycetes and their phenomic and genomic characterization uncovers novel biology.</title>
        <authorList>
            <person name="Wiegand S."/>
            <person name="Jogler M."/>
            <person name="Boedeker C."/>
            <person name="Pinto D."/>
            <person name="Vollmers J."/>
            <person name="Rivas-Marin E."/>
            <person name="Kohn T."/>
            <person name="Peeters S.H."/>
            <person name="Heuer A."/>
            <person name="Rast P."/>
            <person name="Oberbeckmann S."/>
            <person name="Bunk B."/>
            <person name="Jeske O."/>
            <person name="Meyerdierks A."/>
            <person name="Storesund J.E."/>
            <person name="Kallscheuer N."/>
            <person name="Luecker S."/>
            <person name="Lage O.M."/>
            <person name="Pohl T."/>
            <person name="Merkel B.J."/>
            <person name="Hornburger P."/>
            <person name="Mueller R.-W."/>
            <person name="Bruemmer F."/>
            <person name="Labrenz M."/>
            <person name="Spormann A.M."/>
            <person name="Op den Camp H."/>
            <person name="Overmann J."/>
            <person name="Amann R."/>
            <person name="Jetten M.S.M."/>
            <person name="Mascher T."/>
            <person name="Medema M.H."/>
            <person name="Devos D.P."/>
            <person name="Kaster A.-K."/>
            <person name="Ovreas L."/>
            <person name="Rohde M."/>
            <person name="Galperin M.Y."/>
            <person name="Jogler C."/>
        </authorList>
    </citation>
    <scope>NUCLEOTIDE SEQUENCE [LARGE SCALE GENOMIC DNA]</scope>
    <source>
        <strain evidence="3 4">Pla85_3_4</strain>
    </source>
</reference>
<sequence length="569" mass="63160">MGSQESRHRDRAAWLVLAAGLVACCGCQSSRADDEKKSPRPVTVLELRETNPLSREFVGGSVASWKTEEIGFEVAGRVQFVAELDVNVDGRLYHPDGQIQQKGDLIARIDPYRYELQVASAKARIKTAEEQKRAATIEAEKAIPAQGRAAETSVRVALSELERRRPLLERGTISQEDFDRAQAAWEQATAEVAQLDAQQDAKRAEIASFDAQIQELQEALSQAERDREECQLYAPYDGQIAQVHVIPGAYVERGQAVVTLQMMDPITVEVEASAATTRRLKHDDMVPFYTARADGGLERRMASVYSIDPTADPQTRTFTITLIVLNQVISASQKATATGESTPVVAQTTDLRRVIPHKLGGRNYLFMEEKALQQDADGYFIWKVLNRDMNTLSSDSDPMLQVKKVRLTPGDQRASFLGMWNFRNVEVDPKEFNFLTDLATGLVVYPQGVDAATFQGDRILLNRERWLLRPGDLVKVDLTEGAQAGLYVPESAILSLQDRQYLFVVQSTDKGSRVRRVPIRVFEAVDTLRRVEGIEDDAIRPGVQVAASGALFLSDGEAVNVVEVLEQGQ</sequence>
<feature type="domain" description="Multidrug resistance protein MdtA-like barrel-sandwich hybrid" evidence="2">
    <location>
        <begin position="86"/>
        <end position="257"/>
    </location>
</feature>
<protein>
    <submittedName>
        <fullName evidence="3">Multidrug resistance protein MdtN</fullName>
    </submittedName>
</protein>
<proteinExistence type="predicted"/>
<dbReference type="Gene3D" id="2.40.30.170">
    <property type="match status" value="1"/>
</dbReference>
<dbReference type="PANTHER" id="PTHR30386">
    <property type="entry name" value="MEMBRANE FUSION SUBUNIT OF EMRAB-TOLC MULTIDRUG EFFLUX PUMP"/>
    <property type="match status" value="1"/>
</dbReference>
<feature type="coiled-coil region" evidence="1">
    <location>
        <begin position="199"/>
        <end position="233"/>
    </location>
</feature>
<dbReference type="Gene3D" id="2.40.50.100">
    <property type="match status" value="1"/>
</dbReference>
<dbReference type="Gene3D" id="1.10.287.470">
    <property type="entry name" value="Helix hairpin bin"/>
    <property type="match status" value="1"/>
</dbReference>
<dbReference type="Gene3D" id="2.40.420.20">
    <property type="match status" value="1"/>
</dbReference>
<evidence type="ECO:0000313" key="4">
    <source>
        <dbReference type="Proteomes" id="UP000317648"/>
    </source>
</evidence>
<dbReference type="OrthoDB" id="231463at2"/>
<evidence type="ECO:0000313" key="3">
    <source>
        <dbReference type="EMBL" id="QDU97311.1"/>
    </source>
</evidence>
<dbReference type="PANTHER" id="PTHR30386:SF18">
    <property type="entry name" value="INNER MEMBRANE PROTEIN YIAV-RELATED"/>
    <property type="match status" value="1"/>
</dbReference>
<name>A0A518DZS0_9BACT</name>
<dbReference type="InterPro" id="IPR050739">
    <property type="entry name" value="MFP"/>
</dbReference>
<dbReference type="PROSITE" id="PS51257">
    <property type="entry name" value="PROKAR_LIPOPROTEIN"/>
    <property type="match status" value="1"/>
</dbReference>
<dbReference type="InterPro" id="IPR058625">
    <property type="entry name" value="MdtA-like_BSH"/>
</dbReference>
<dbReference type="EMBL" id="CP036433">
    <property type="protein sequence ID" value="QDU97311.1"/>
    <property type="molecule type" value="Genomic_DNA"/>
</dbReference>
<dbReference type="AlphaFoldDB" id="A0A518DZS0"/>
<gene>
    <name evidence="3" type="primary">mdtN</name>
    <name evidence="3" type="ORF">Pla8534_51570</name>
</gene>
<evidence type="ECO:0000259" key="2">
    <source>
        <dbReference type="Pfam" id="PF25917"/>
    </source>
</evidence>
<dbReference type="Proteomes" id="UP000317648">
    <property type="component" value="Chromosome"/>
</dbReference>
<dbReference type="RefSeq" id="WP_145056097.1">
    <property type="nucleotide sequence ID" value="NZ_CP036433.1"/>
</dbReference>
<accession>A0A518DZS0</accession>